<evidence type="ECO:0000259" key="5">
    <source>
        <dbReference type="SMART" id="SM01377"/>
    </source>
</evidence>
<dbReference type="AlphaFoldDB" id="A0A0P0XQQ2"/>
<organism evidence="6 7">
    <name type="scientific">Oryza sativa subsp. japonica</name>
    <name type="common">Rice</name>
    <dbReference type="NCBI Taxonomy" id="39947"/>
    <lineage>
        <taxon>Eukaryota</taxon>
        <taxon>Viridiplantae</taxon>
        <taxon>Streptophyta</taxon>
        <taxon>Embryophyta</taxon>
        <taxon>Tracheophyta</taxon>
        <taxon>Spermatophyta</taxon>
        <taxon>Magnoliopsida</taxon>
        <taxon>Liliopsida</taxon>
        <taxon>Poales</taxon>
        <taxon>Poaceae</taxon>
        <taxon>BOP clade</taxon>
        <taxon>Oryzoideae</taxon>
        <taxon>Oryzeae</taxon>
        <taxon>Oryzinae</taxon>
        <taxon>Oryza</taxon>
        <taxon>Oryza sativa</taxon>
    </lineage>
</organism>
<feature type="domain" description="Large ribosomal subunit protein eL40" evidence="5">
    <location>
        <begin position="1"/>
        <end position="43"/>
    </location>
</feature>
<gene>
    <name evidence="6" type="ordered locus">Os09g0568400</name>
</gene>
<evidence type="ECO:0000313" key="6">
    <source>
        <dbReference type="EMBL" id="BAF25884.1"/>
    </source>
</evidence>
<dbReference type="Gene3D" id="4.10.1060.50">
    <property type="match status" value="1"/>
</dbReference>
<reference evidence="7" key="2">
    <citation type="journal article" date="2008" name="Nucleic Acids Res.">
        <title>The rice annotation project database (RAP-DB): 2008 update.</title>
        <authorList>
            <consortium name="The rice annotation project (RAP)"/>
        </authorList>
    </citation>
    <scope>GENOME REANNOTATION</scope>
    <source>
        <strain evidence="7">cv. Nipponbare</strain>
    </source>
</reference>
<evidence type="ECO:0000256" key="3">
    <source>
        <dbReference type="ARBA" id="ARBA00022980"/>
    </source>
</evidence>
<comment type="subcellular location">
    <subcellularLocation>
        <location evidence="1">Cytoplasm</location>
    </subcellularLocation>
</comment>
<dbReference type="GO" id="GO:0006412">
    <property type="term" value="P:translation"/>
    <property type="evidence" value="ECO:0007669"/>
    <property type="project" value="InterPro"/>
</dbReference>
<dbReference type="EMBL" id="AP008215">
    <property type="protein sequence ID" value="BAF25884.1"/>
    <property type="molecule type" value="Genomic_DNA"/>
</dbReference>
<dbReference type="GO" id="GO:0003735">
    <property type="term" value="F:structural constituent of ribosome"/>
    <property type="evidence" value="ECO:0007669"/>
    <property type="project" value="InterPro"/>
</dbReference>
<keyword evidence="3" id="KW-0689">Ribosomal protein</keyword>
<dbReference type="SMART" id="SM01377">
    <property type="entry name" value="Ribosomal_L40e"/>
    <property type="match status" value="1"/>
</dbReference>
<evidence type="ECO:0000313" key="7">
    <source>
        <dbReference type="Proteomes" id="UP000000763"/>
    </source>
</evidence>
<dbReference type="InterPro" id="IPR011332">
    <property type="entry name" value="Ribosomal_zn-bd"/>
</dbReference>
<dbReference type="KEGG" id="dosa:Os09g0568400"/>
<dbReference type="SUPFAM" id="SSF57829">
    <property type="entry name" value="Zn-binding ribosomal proteins"/>
    <property type="match status" value="1"/>
</dbReference>
<feature type="non-terminal residue" evidence="6">
    <location>
        <position position="1"/>
    </location>
</feature>
<dbReference type="FunFam" id="4.10.1060.50:FF:000001">
    <property type="entry name" value="ubiquitin-60S ribosomal protein L40"/>
    <property type="match status" value="1"/>
</dbReference>
<sequence length="44" mass="5265">VQHVNTFRLFSCRCYARLHPRAVNCRKKKCGHSNQLRPKKKIKN</sequence>
<dbReference type="InterPro" id="IPR001975">
    <property type="entry name" value="Ribosomal_eL40_dom"/>
</dbReference>
<reference evidence="6 7" key="1">
    <citation type="journal article" date="2005" name="Nature">
        <title>The map-based sequence of the rice genome.</title>
        <authorList>
            <consortium name="International rice genome sequencing project (IRGSP)"/>
            <person name="Matsumoto T."/>
            <person name="Wu J."/>
            <person name="Kanamori H."/>
            <person name="Katayose Y."/>
            <person name="Fujisawa M."/>
            <person name="Namiki N."/>
            <person name="Mizuno H."/>
            <person name="Yamamoto K."/>
            <person name="Antonio B.A."/>
            <person name="Baba T."/>
            <person name="Sakata K."/>
            <person name="Nagamura Y."/>
            <person name="Aoki H."/>
            <person name="Arikawa K."/>
            <person name="Arita K."/>
            <person name="Bito T."/>
            <person name="Chiden Y."/>
            <person name="Fujitsuka N."/>
            <person name="Fukunaka R."/>
            <person name="Hamada M."/>
            <person name="Harada C."/>
            <person name="Hayashi A."/>
            <person name="Hijishita S."/>
            <person name="Honda M."/>
            <person name="Hosokawa S."/>
            <person name="Ichikawa Y."/>
            <person name="Idonuma A."/>
            <person name="Iijima M."/>
            <person name="Ikeda M."/>
            <person name="Ikeno M."/>
            <person name="Ito K."/>
            <person name="Ito S."/>
            <person name="Ito T."/>
            <person name="Ito Y."/>
            <person name="Ito Y."/>
            <person name="Iwabuchi A."/>
            <person name="Kamiya K."/>
            <person name="Karasawa W."/>
            <person name="Kurita K."/>
            <person name="Katagiri S."/>
            <person name="Kikuta A."/>
            <person name="Kobayashi H."/>
            <person name="Kobayashi N."/>
            <person name="Machita K."/>
            <person name="Maehara T."/>
            <person name="Masukawa M."/>
            <person name="Mizubayashi T."/>
            <person name="Mukai Y."/>
            <person name="Nagasaki H."/>
            <person name="Nagata Y."/>
            <person name="Naito S."/>
            <person name="Nakashima M."/>
            <person name="Nakama Y."/>
            <person name="Nakamichi Y."/>
            <person name="Nakamura M."/>
            <person name="Meguro A."/>
            <person name="Negishi M."/>
            <person name="Ohta I."/>
            <person name="Ohta T."/>
            <person name="Okamoto M."/>
            <person name="Ono N."/>
            <person name="Saji S."/>
            <person name="Sakaguchi M."/>
            <person name="Sakai K."/>
            <person name="Shibata M."/>
            <person name="Shimokawa T."/>
            <person name="Song J."/>
            <person name="Takazaki Y."/>
            <person name="Terasawa K."/>
            <person name="Tsugane M."/>
            <person name="Tsuji K."/>
            <person name="Ueda S."/>
            <person name="Waki K."/>
            <person name="Yamagata H."/>
            <person name="Yamamoto M."/>
            <person name="Yamamoto S."/>
            <person name="Yamane H."/>
            <person name="Yoshiki S."/>
            <person name="Yoshihara R."/>
            <person name="Yukawa K."/>
            <person name="Zhong H."/>
            <person name="Yano M."/>
            <person name="Yuan Q."/>
            <person name="Ouyang S."/>
            <person name="Liu J."/>
            <person name="Jones K.M."/>
            <person name="Gansberger K."/>
            <person name="Moffat K."/>
            <person name="Hill J."/>
            <person name="Bera J."/>
            <person name="Fadrosh D."/>
            <person name="Jin S."/>
            <person name="Johri S."/>
            <person name="Kim M."/>
            <person name="Overton L."/>
            <person name="Reardon M."/>
            <person name="Tsitrin T."/>
            <person name="Vuong H."/>
            <person name="Weaver B."/>
            <person name="Ciecko A."/>
            <person name="Tallon L."/>
            <person name="Jackson J."/>
            <person name="Pai G."/>
            <person name="Aken S.V."/>
            <person name="Utterback T."/>
            <person name="Reidmuller S."/>
            <person name="Feldblyum T."/>
            <person name="Hsiao J."/>
            <person name="Zismann V."/>
            <person name="Iobst S."/>
            <person name="de Vazeille A.R."/>
            <person name="Buell C.R."/>
            <person name="Ying K."/>
            <person name="Li Y."/>
            <person name="Lu T."/>
            <person name="Huang Y."/>
            <person name="Zhao Q."/>
            <person name="Feng Q."/>
            <person name="Zhang L."/>
            <person name="Zhu J."/>
            <person name="Weng Q."/>
            <person name="Mu J."/>
            <person name="Lu Y."/>
            <person name="Fan D."/>
            <person name="Liu Y."/>
            <person name="Guan J."/>
            <person name="Zhang Y."/>
            <person name="Yu S."/>
            <person name="Liu X."/>
            <person name="Zhang Y."/>
            <person name="Hong G."/>
            <person name="Han B."/>
            <person name="Choisne N."/>
            <person name="Demange N."/>
            <person name="Orjeda G."/>
            <person name="Samain S."/>
            <person name="Cattolico L."/>
            <person name="Pelletier E."/>
            <person name="Couloux A."/>
            <person name="Segurens B."/>
            <person name="Wincker P."/>
            <person name="D'Hont A."/>
            <person name="Scarpelli C."/>
            <person name="Weissenbach J."/>
            <person name="Salanoubat M."/>
            <person name="Quetier F."/>
            <person name="Yu Y."/>
            <person name="Kim H.R."/>
            <person name="Rambo T."/>
            <person name="Currie J."/>
            <person name="Collura K."/>
            <person name="Luo M."/>
            <person name="Yang T."/>
            <person name="Ammiraju J.S.S."/>
            <person name="Engler F."/>
            <person name="Soderlund C."/>
            <person name="Wing R.A."/>
            <person name="Palmer L.E."/>
            <person name="de la Bastide M."/>
            <person name="Spiegel L."/>
            <person name="Nascimento L."/>
            <person name="Zutavern T."/>
            <person name="O'Shaughnessy A."/>
            <person name="Dike S."/>
            <person name="Dedhia N."/>
            <person name="Preston R."/>
            <person name="Balija V."/>
            <person name="McCombie W.R."/>
            <person name="Chow T."/>
            <person name="Chen H."/>
            <person name="Chung M."/>
            <person name="Chen C."/>
            <person name="Shaw J."/>
            <person name="Wu H."/>
            <person name="Hsiao K."/>
            <person name="Chao Y."/>
            <person name="Chu M."/>
            <person name="Cheng C."/>
            <person name="Hour A."/>
            <person name="Lee P."/>
            <person name="Lin S."/>
            <person name="Lin Y."/>
            <person name="Liou J."/>
            <person name="Liu S."/>
            <person name="Hsing Y."/>
            <person name="Raghuvanshi S."/>
            <person name="Mohanty A."/>
            <person name="Bharti A.K."/>
            <person name="Gaur A."/>
            <person name="Gupta V."/>
            <person name="Kumar D."/>
            <person name="Ravi V."/>
            <person name="Vij S."/>
            <person name="Kapur A."/>
            <person name="Khurana P."/>
            <person name="Khurana P."/>
            <person name="Khurana J.P."/>
            <person name="Tyagi A.K."/>
            <person name="Gaikwad K."/>
            <person name="Singh A."/>
            <person name="Dalal V."/>
            <person name="Srivastava S."/>
            <person name="Dixit A."/>
            <person name="Pal A.K."/>
            <person name="Ghazi I.A."/>
            <person name="Yadav M."/>
            <person name="Pandit A."/>
            <person name="Bhargava A."/>
            <person name="Sureshbabu K."/>
            <person name="Batra K."/>
            <person name="Sharma T.R."/>
            <person name="Mohapatra T."/>
            <person name="Singh N.K."/>
            <person name="Messing J."/>
            <person name="Nelson A.B."/>
            <person name="Fuks G."/>
            <person name="Kavchok S."/>
            <person name="Keizer G."/>
            <person name="Linton E."/>
            <person name="Llaca V."/>
            <person name="Song R."/>
            <person name="Tanyolac B."/>
            <person name="Young S."/>
            <person name="Ho-Il K."/>
            <person name="Hahn J.H."/>
            <person name="Sangsakoo G."/>
            <person name="Vanavichit A."/>
            <person name="de Mattos Luiz.A.T."/>
            <person name="Zimmer P.D."/>
            <person name="Malone G."/>
            <person name="Dellagostin O."/>
            <person name="de Oliveira A.C."/>
            <person name="Bevan M."/>
            <person name="Bancroft I."/>
            <person name="Minx P."/>
            <person name="Cordum H."/>
            <person name="Wilson R."/>
            <person name="Cheng Z."/>
            <person name="Jin W."/>
            <person name="Jiang J."/>
            <person name="Leong S.A."/>
            <person name="Iwama H."/>
            <person name="Gojobori T."/>
            <person name="Itoh T."/>
            <person name="Niimura Y."/>
            <person name="Fujii Y."/>
            <person name="Habara T."/>
            <person name="Sakai H."/>
            <person name="Sato Y."/>
            <person name="Wilson G."/>
            <person name="Kumar K."/>
            <person name="McCouch S."/>
            <person name="Juretic N."/>
            <person name="Hoen D."/>
            <person name="Wright S."/>
            <person name="Bruskiewich R."/>
            <person name="Bureau T."/>
            <person name="Miyao A."/>
            <person name="Hirochika H."/>
            <person name="Nishikawa T."/>
            <person name="Kadowaki K."/>
            <person name="Sugiura M."/>
            <person name="Burr B."/>
            <person name="Sasaki T."/>
        </authorList>
    </citation>
    <scope>NUCLEOTIDE SEQUENCE [LARGE SCALE GENOMIC DNA]</scope>
    <source>
        <strain evidence="7">cv. Nipponbare</strain>
    </source>
</reference>
<accession>A0A0P0XQQ2</accession>
<name>A0A0P0XQQ2_ORYSJ</name>
<dbReference type="InterPro" id="IPR038587">
    <property type="entry name" value="Ribosomal_eL40_sf"/>
</dbReference>
<proteinExistence type="predicted"/>
<protein>
    <submittedName>
        <fullName evidence="6">Os09g0568400 protein</fullName>
    </submittedName>
</protein>
<dbReference type="GO" id="GO:1990904">
    <property type="term" value="C:ribonucleoprotein complex"/>
    <property type="evidence" value="ECO:0007669"/>
    <property type="project" value="UniProtKB-KW"/>
</dbReference>
<evidence type="ECO:0000256" key="4">
    <source>
        <dbReference type="ARBA" id="ARBA00023274"/>
    </source>
</evidence>
<dbReference type="Gramene" id="Os09t0568400-01">
    <property type="protein sequence ID" value="Os09t0568400-01"/>
    <property type="gene ID" value="Os09g0568400"/>
</dbReference>
<dbReference type="GO" id="GO:0005840">
    <property type="term" value="C:ribosome"/>
    <property type="evidence" value="ECO:0007669"/>
    <property type="project" value="UniProtKB-KW"/>
</dbReference>
<dbReference type="GO" id="GO:0009536">
    <property type="term" value="C:plastid"/>
    <property type="evidence" value="ECO:0007669"/>
    <property type="project" value="UniProtKB-ARBA"/>
</dbReference>
<evidence type="ECO:0000256" key="1">
    <source>
        <dbReference type="ARBA" id="ARBA00004496"/>
    </source>
</evidence>
<dbReference type="Pfam" id="PF01020">
    <property type="entry name" value="Ribosomal_L40e"/>
    <property type="match status" value="1"/>
</dbReference>
<dbReference type="Proteomes" id="UP000000763">
    <property type="component" value="Chromosome 9"/>
</dbReference>
<evidence type="ECO:0000256" key="2">
    <source>
        <dbReference type="ARBA" id="ARBA00022490"/>
    </source>
</evidence>
<keyword evidence="4" id="KW-0687">Ribonucleoprotein</keyword>
<keyword evidence="2" id="KW-0963">Cytoplasm</keyword>